<dbReference type="SUPFAM" id="SSF54928">
    <property type="entry name" value="RNA-binding domain, RBD"/>
    <property type="match status" value="1"/>
</dbReference>
<feature type="domain" description="SAP" evidence="2">
    <location>
        <begin position="14"/>
        <end position="48"/>
    </location>
</feature>
<feature type="compositionally biased region" description="Basic and acidic residues" evidence="1">
    <location>
        <begin position="1011"/>
        <end position="1054"/>
    </location>
</feature>
<dbReference type="GO" id="GO:0061574">
    <property type="term" value="C:ASAP complex"/>
    <property type="evidence" value="ECO:0007669"/>
    <property type="project" value="TreeGrafter"/>
</dbReference>
<dbReference type="Pfam" id="PF16294">
    <property type="entry name" value="RSB_motif"/>
    <property type="match status" value="1"/>
</dbReference>
<feature type="compositionally biased region" description="Basic and acidic residues" evidence="1">
    <location>
        <begin position="838"/>
        <end position="847"/>
    </location>
</feature>
<feature type="compositionally biased region" description="Basic and acidic residues" evidence="1">
    <location>
        <begin position="400"/>
        <end position="417"/>
    </location>
</feature>
<feature type="region of interest" description="Disordered" evidence="1">
    <location>
        <begin position="97"/>
        <end position="220"/>
    </location>
</feature>
<dbReference type="GO" id="GO:0071011">
    <property type="term" value="C:precatalytic spliceosome"/>
    <property type="evidence" value="ECO:0007669"/>
    <property type="project" value="TreeGrafter"/>
</dbReference>
<comment type="caution">
    <text evidence="3">The sequence shown here is derived from an EMBL/GenBank/DDBJ whole genome shotgun (WGS) entry which is preliminary data.</text>
</comment>
<feature type="compositionally biased region" description="Low complexity" evidence="1">
    <location>
        <begin position="566"/>
        <end position="611"/>
    </location>
</feature>
<dbReference type="SMART" id="SM00513">
    <property type="entry name" value="SAP"/>
    <property type="match status" value="1"/>
</dbReference>
<dbReference type="InterPro" id="IPR003034">
    <property type="entry name" value="SAP_dom"/>
</dbReference>
<feature type="compositionally biased region" description="Low complexity" evidence="1">
    <location>
        <begin position="484"/>
        <end position="493"/>
    </location>
</feature>
<feature type="compositionally biased region" description="Basic residues" evidence="1">
    <location>
        <begin position="1055"/>
        <end position="1074"/>
    </location>
</feature>
<feature type="compositionally biased region" description="Basic and acidic residues" evidence="1">
    <location>
        <begin position="1075"/>
        <end position="1097"/>
    </location>
</feature>
<dbReference type="GO" id="GO:0003723">
    <property type="term" value="F:RNA binding"/>
    <property type="evidence" value="ECO:0007669"/>
    <property type="project" value="TreeGrafter"/>
</dbReference>
<reference evidence="3" key="1">
    <citation type="submission" date="2021-01" db="EMBL/GenBank/DDBJ databases">
        <authorList>
            <person name="Zahm M."/>
            <person name="Roques C."/>
            <person name="Cabau C."/>
            <person name="Klopp C."/>
            <person name="Donnadieu C."/>
            <person name="Jouanno E."/>
            <person name="Lampietro C."/>
            <person name="Louis A."/>
            <person name="Herpin A."/>
            <person name="Echchiki A."/>
            <person name="Berthelot C."/>
            <person name="Parey E."/>
            <person name="Roest-Crollius H."/>
            <person name="Braasch I."/>
            <person name="Postlethwait J."/>
            <person name="Bobe J."/>
            <person name="Montfort J."/>
            <person name="Bouchez O."/>
            <person name="Begum T."/>
            <person name="Mejri S."/>
            <person name="Adams A."/>
            <person name="Chen W.-J."/>
            <person name="Guiguen Y."/>
        </authorList>
    </citation>
    <scope>NUCLEOTIDE SEQUENCE</scope>
    <source>
        <strain evidence="3">YG-15Mar2019-1</strain>
        <tissue evidence="3">Brain</tissue>
    </source>
</reference>
<feature type="compositionally biased region" description="Basic and acidic residues" evidence="1">
    <location>
        <begin position="776"/>
        <end position="794"/>
    </location>
</feature>
<evidence type="ECO:0000259" key="2">
    <source>
        <dbReference type="PROSITE" id="PS50800"/>
    </source>
</evidence>
<dbReference type="Pfam" id="PF02037">
    <property type="entry name" value="SAP"/>
    <property type="match status" value="1"/>
</dbReference>
<feature type="compositionally biased region" description="Low complexity" evidence="1">
    <location>
        <begin position="418"/>
        <end position="427"/>
    </location>
</feature>
<feature type="region of interest" description="Disordered" evidence="1">
    <location>
        <begin position="979"/>
        <end position="1097"/>
    </location>
</feature>
<evidence type="ECO:0000313" key="4">
    <source>
        <dbReference type="Proteomes" id="UP001046870"/>
    </source>
</evidence>
<keyword evidence="4" id="KW-1185">Reference proteome</keyword>
<dbReference type="FunFam" id="1.10.720.30:FF:000039">
    <property type="entry name" value="Uncharacterized protein"/>
    <property type="match status" value="1"/>
</dbReference>
<feature type="compositionally biased region" description="Low complexity" evidence="1">
    <location>
        <begin position="310"/>
        <end position="321"/>
    </location>
</feature>
<feature type="compositionally biased region" description="Acidic residues" evidence="1">
    <location>
        <begin position="103"/>
        <end position="116"/>
    </location>
</feature>
<dbReference type="InterPro" id="IPR036361">
    <property type="entry name" value="SAP_dom_sf"/>
</dbReference>
<feature type="region of interest" description="Disordered" evidence="1">
    <location>
        <begin position="234"/>
        <end position="748"/>
    </location>
</feature>
<feature type="compositionally biased region" description="Low complexity" evidence="1">
    <location>
        <begin position="507"/>
        <end position="551"/>
    </location>
</feature>
<feature type="compositionally biased region" description="Polar residues" evidence="1">
    <location>
        <begin position="167"/>
        <end position="182"/>
    </location>
</feature>
<dbReference type="PROSITE" id="PS50800">
    <property type="entry name" value="SAP"/>
    <property type="match status" value="1"/>
</dbReference>
<dbReference type="InterPro" id="IPR052793">
    <property type="entry name" value="EJC-associated_protein"/>
</dbReference>
<feature type="compositionally biased region" description="Basic and acidic residues" evidence="1">
    <location>
        <begin position="1116"/>
        <end position="1186"/>
    </location>
</feature>
<feature type="compositionally biased region" description="Low complexity" evidence="1">
    <location>
        <begin position="152"/>
        <end position="163"/>
    </location>
</feature>
<dbReference type="InterPro" id="IPR034257">
    <property type="entry name" value="Acinus_RRM"/>
</dbReference>
<evidence type="ECO:0000313" key="3">
    <source>
        <dbReference type="EMBL" id="KAG7462160.1"/>
    </source>
</evidence>
<dbReference type="PANTHER" id="PTHR46589">
    <property type="entry name" value="APOPTOTIC CHROMATIN CONDENSATION INDUCER IN THE NUCLEUS"/>
    <property type="match status" value="1"/>
</dbReference>
<accession>A0A9D3PK47</accession>
<dbReference type="AlphaFoldDB" id="A0A9D3PK47"/>
<dbReference type="PANTHER" id="PTHR46589:SF1">
    <property type="entry name" value="APOPTOTIC CHROMATIN CONDENSATION INDUCER IN THE NUCLEUS"/>
    <property type="match status" value="1"/>
</dbReference>
<feature type="compositionally biased region" description="Low complexity" evidence="1">
    <location>
        <begin position="333"/>
        <end position="351"/>
    </location>
</feature>
<feature type="compositionally biased region" description="Low complexity" evidence="1">
    <location>
        <begin position="657"/>
        <end position="687"/>
    </location>
</feature>
<name>A0A9D3PK47_MEGAT</name>
<dbReference type="GO" id="GO:0008380">
    <property type="term" value="P:RNA splicing"/>
    <property type="evidence" value="ECO:0007669"/>
    <property type="project" value="TreeGrafter"/>
</dbReference>
<dbReference type="OrthoDB" id="5348404at2759"/>
<dbReference type="InterPro" id="IPR035979">
    <property type="entry name" value="RBD_domain_sf"/>
</dbReference>
<feature type="compositionally biased region" description="Basic and acidic residues" evidence="1">
    <location>
        <begin position="441"/>
        <end position="450"/>
    </location>
</feature>
<feature type="region of interest" description="Disordered" evidence="1">
    <location>
        <begin position="774"/>
        <end position="847"/>
    </location>
</feature>
<gene>
    <name evidence="3" type="ORF">MATL_G00199470</name>
</gene>
<dbReference type="CDD" id="cd12432">
    <property type="entry name" value="RRM_ACINU"/>
    <property type="match status" value="1"/>
</dbReference>
<dbReference type="SUPFAM" id="SSF68906">
    <property type="entry name" value="SAP domain"/>
    <property type="match status" value="1"/>
</dbReference>
<dbReference type="EMBL" id="JAFDVH010000017">
    <property type="protein sequence ID" value="KAG7462160.1"/>
    <property type="molecule type" value="Genomic_DNA"/>
</dbReference>
<dbReference type="Proteomes" id="UP001046870">
    <property type="component" value="Chromosome 17"/>
</dbReference>
<evidence type="ECO:0000256" key="1">
    <source>
        <dbReference type="SAM" id="MobiDB-lite"/>
    </source>
</evidence>
<feature type="region of interest" description="Disordered" evidence="1">
    <location>
        <begin position="1109"/>
        <end position="1213"/>
    </location>
</feature>
<feature type="compositionally biased region" description="Acidic residues" evidence="1">
    <location>
        <begin position="270"/>
        <end position="284"/>
    </location>
</feature>
<sequence>MADREDVTLDGKPLHSLRVADLKAALEQRGLPKSGQKNALIKRLKGALMLENLQRTSTPHIGLQPNSQIGEEMSQNSFIKQYLAKQQELLRQRLEREAREAAEADDSVVGLEEEDHAEGNGSTSCTPEQRVSAPLHSPLAEEGGRGAGGPEAGAAGEEGTAAEQPVSFPQSSALTASQQHALSGQKEAQPASWGGHAPSPLTPESGPREAPEAPAGVAPPRAVASLSVRVLAGLSLPRPSEREGATPTAPGPAHSGLQLGQPAPSRAREDSDDEDDDDDSDEEWGVGQRRGVRAQPGSQPVWERSRRKQQPPQHIPPQLQLRRGRRRRGGAASGSAPALQRLDSSSSSDSSPEPPQLRRPGPLSLLARKMESEGAFAPPRRKARPEAPPSPQKQPCAGARDGDRDAPEPDGEAERGAPETAPPAGAAQRGTAESGLPPWKRGREMEREESQAPPEPDAAPLSPQPAKSPQKSHFLRDTPPSAPPAATSASRSPVARRLRSATPPPEGEAGPPAEPQQADPGVPAPEAEGAGVAVETAPAEEARPRPAAVVLPPSPPPEEGDAERPSSSSTDSSSSDSDSASSSSGSSSSSGDKGRAAASGRRGGSSDASAGPPRKRRGEQEQEEGGASHRKKPCPERGGEEKTHLARVEKQASSAMEVEGSPESESRPEGQGAPESSEGGSEESTPPKAFAARKISLTTASKPPPGGGAGSVGASPPGTQGEAESGGPAGRKRRWGSSTAVTAKKPSISITTDSLKSLIPDMKPAMGSQEAVVELHPGEGRLSGDEDVQERGEGGEPGLETGLKICRTVTQDVPAEGQENGQKEQEEEEEAQGGRQMSLKEERKDGSVEVAMEMHAPTAHEGDAKKVTPSDTLVRRSISQQKAGVSVTIDDPVRTAKQPSPRGKVTNIVHICHLVRPFTLAQLKELLSRTGTLLEEGFWIDKIKSHCYVTYSTTEEALFLSLSPQRRLLRAGRAGFPQGSAVGGGGEEDGRVWPGVPGLQGRAGKPPPLLPERDLWAQREREMERRERTRAEREWDRDKVRDFGKPGEDREGGARRSRSRDRERRRKERGKSKERKTDKKAEKAPEEPPAKLLDDLFCKTKTAPCIYWLPLSEEQALQREAERAERMKERERRRKEQQEEEERRERAKGREREAGGAEGERERERERAREREGDKRRDSYRARGAESRPAGGTGGGGRRSRSRSTPPPRDRRR</sequence>
<feature type="compositionally biased region" description="Polar residues" evidence="1">
    <location>
        <begin position="120"/>
        <end position="129"/>
    </location>
</feature>
<organism evidence="3 4">
    <name type="scientific">Megalops atlanticus</name>
    <name type="common">Tarpon</name>
    <name type="synonym">Clupea gigantea</name>
    <dbReference type="NCBI Taxonomy" id="7932"/>
    <lineage>
        <taxon>Eukaryota</taxon>
        <taxon>Metazoa</taxon>
        <taxon>Chordata</taxon>
        <taxon>Craniata</taxon>
        <taxon>Vertebrata</taxon>
        <taxon>Euteleostomi</taxon>
        <taxon>Actinopterygii</taxon>
        <taxon>Neopterygii</taxon>
        <taxon>Teleostei</taxon>
        <taxon>Elopiformes</taxon>
        <taxon>Megalopidae</taxon>
        <taxon>Megalops</taxon>
    </lineage>
</organism>
<dbReference type="Gene3D" id="1.10.720.30">
    <property type="entry name" value="SAP domain"/>
    <property type="match status" value="1"/>
</dbReference>
<feature type="compositionally biased region" description="Basic and acidic residues" evidence="1">
    <location>
        <begin position="633"/>
        <end position="650"/>
    </location>
</feature>
<protein>
    <recommendedName>
        <fullName evidence="2">SAP domain-containing protein</fullName>
    </recommendedName>
</protein>
<proteinExistence type="predicted"/>
<dbReference type="InterPro" id="IPR032552">
    <property type="entry name" value="RSB_motif"/>
</dbReference>